<gene>
    <name evidence="6" type="ORF">GGX14DRAFT_679148</name>
</gene>
<dbReference type="AlphaFoldDB" id="A0AAD6Y181"/>
<keyword evidence="7" id="KW-1185">Reference proteome</keyword>
<dbReference type="Gene3D" id="6.10.140.2220">
    <property type="match status" value="1"/>
</dbReference>
<reference evidence="6" key="1">
    <citation type="submission" date="2023-03" db="EMBL/GenBank/DDBJ databases">
        <title>Massive genome expansion in bonnet fungi (Mycena s.s.) driven by repeated elements and novel gene families across ecological guilds.</title>
        <authorList>
            <consortium name="Lawrence Berkeley National Laboratory"/>
            <person name="Harder C.B."/>
            <person name="Miyauchi S."/>
            <person name="Viragh M."/>
            <person name="Kuo A."/>
            <person name="Thoen E."/>
            <person name="Andreopoulos B."/>
            <person name="Lu D."/>
            <person name="Skrede I."/>
            <person name="Drula E."/>
            <person name="Henrissat B."/>
            <person name="Morin E."/>
            <person name="Kohler A."/>
            <person name="Barry K."/>
            <person name="LaButti K."/>
            <person name="Morin E."/>
            <person name="Salamov A."/>
            <person name="Lipzen A."/>
            <person name="Mereny Z."/>
            <person name="Hegedus B."/>
            <person name="Baldrian P."/>
            <person name="Stursova M."/>
            <person name="Weitz H."/>
            <person name="Taylor A."/>
            <person name="Grigoriev I.V."/>
            <person name="Nagy L.G."/>
            <person name="Martin F."/>
            <person name="Kauserud H."/>
        </authorList>
    </citation>
    <scope>NUCLEOTIDE SEQUENCE</scope>
    <source>
        <strain evidence="6">9144</strain>
    </source>
</reference>
<dbReference type="Proteomes" id="UP001219525">
    <property type="component" value="Unassembled WGS sequence"/>
</dbReference>
<dbReference type="InterPro" id="IPR002893">
    <property type="entry name" value="Znf_MYND"/>
</dbReference>
<evidence type="ECO:0000313" key="7">
    <source>
        <dbReference type="Proteomes" id="UP001219525"/>
    </source>
</evidence>
<feature type="domain" description="MYND-type" evidence="5">
    <location>
        <begin position="41"/>
        <end position="80"/>
    </location>
</feature>
<dbReference type="SUPFAM" id="SSF144232">
    <property type="entry name" value="HIT/MYND zinc finger-like"/>
    <property type="match status" value="1"/>
</dbReference>
<sequence>MELEHTVHTDSIISRNTINPISPPRRTCVWYGRRESKPARRAVCGKLEYELGRRCGKCKHASYCSKECQKADWPTHKFACNAADSGVNMTKIAQTLNASTFLNMQLRGAFIAAFDLLRDPRLARVDIGVEPTDLMALHENLRRWPAP</sequence>
<comment type="caution">
    <text evidence="6">The sequence shown here is derived from an EMBL/GenBank/DDBJ whole genome shotgun (WGS) entry which is preliminary data.</text>
</comment>
<evidence type="ECO:0000313" key="6">
    <source>
        <dbReference type="EMBL" id="KAJ7194319.1"/>
    </source>
</evidence>
<keyword evidence="1" id="KW-0479">Metal-binding</keyword>
<proteinExistence type="predicted"/>
<accession>A0AAD6Y181</accession>
<name>A0AAD6Y181_9AGAR</name>
<evidence type="ECO:0000256" key="3">
    <source>
        <dbReference type="ARBA" id="ARBA00022833"/>
    </source>
</evidence>
<keyword evidence="3" id="KW-0862">Zinc</keyword>
<evidence type="ECO:0000256" key="1">
    <source>
        <dbReference type="ARBA" id="ARBA00022723"/>
    </source>
</evidence>
<evidence type="ECO:0000259" key="5">
    <source>
        <dbReference type="PROSITE" id="PS50865"/>
    </source>
</evidence>
<evidence type="ECO:0000256" key="2">
    <source>
        <dbReference type="ARBA" id="ARBA00022771"/>
    </source>
</evidence>
<evidence type="ECO:0000256" key="4">
    <source>
        <dbReference type="PROSITE-ProRule" id="PRU00134"/>
    </source>
</evidence>
<dbReference type="PROSITE" id="PS50865">
    <property type="entry name" value="ZF_MYND_2"/>
    <property type="match status" value="1"/>
</dbReference>
<dbReference type="EMBL" id="JARJCW010000099">
    <property type="protein sequence ID" value="KAJ7194319.1"/>
    <property type="molecule type" value="Genomic_DNA"/>
</dbReference>
<keyword evidence="2 4" id="KW-0863">Zinc-finger</keyword>
<protein>
    <recommendedName>
        <fullName evidence="5">MYND-type domain-containing protein</fullName>
    </recommendedName>
</protein>
<organism evidence="6 7">
    <name type="scientific">Mycena pura</name>
    <dbReference type="NCBI Taxonomy" id="153505"/>
    <lineage>
        <taxon>Eukaryota</taxon>
        <taxon>Fungi</taxon>
        <taxon>Dikarya</taxon>
        <taxon>Basidiomycota</taxon>
        <taxon>Agaricomycotina</taxon>
        <taxon>Agaricomycetes</taxon>
        <taxon>Agaricomycetidae</taxon>
        <taxon>Agaricales</taxon>
        <taxon>Marasmiineae</taxon>
        <taxon>Mycenaceae</taxon>
        <taxon>Mycena</taxon>
    </lineage>
</organism>
<dbReference type="Pfam" id="PF01753">
    <property type="entry name" value="zf-MYND"/>
    <property type="match status" value="1"/>
</dbReference>
<dbReference type="GO" id="GO:0008270">
    <property type="term" value="F:zinc ion binding"/>
    <property type="evidence" value="ECO:0007669"/>
    <property type="project" value="UniProtKB-KW"/>
</dbReference>